<dbReference type="Proteomes" id="UP000234530">
    <property type="component" value="Chromosome"/>
</dbReference>
<feature type="compositionally biased region" description="Basic residues" evidence="1">
    <location>
        <begin position="17"/>
        <end position="26"/>
    </location>
</feature>
<evidence type="ECO:0000256" key="1">
    <source>
        <dbReference type="SAM" id="MobiDB-lite"/>
    </source>
</evidence>
<dbReference type="EMBL" id="CP025430">
    <property type="protein sequence ID" value="AUH65180.1"/>
    <property type="molecule type" value="Genomic_DNA"/>
</dbReference>
<keyword evidence="4" id="KW-1185">Reference proteome</keyword>
<organism evidence="3 4">
    <name type="scientific">Paracoccus zhejiangensis</name>
    <dbReference type="NCBI Taxonomy" id="1077935"/>
    <lineage>
        <taxon>Bacteria</taxon>
        <taxon>Pseudomonadati</taxon>
        <taxon>Pseudomonadota</taxon>
        <taxon>Alphaproteobacteria</taxon>
        <taxon>Rhodobacterales</taxon>
        <taxon>Paracoccaceae</taxon>
        <taxon>Paracoccus</taxon>
    </lineage>
</organism>
<feature type="compositionally biased region" description="Low complexity" evidence="1">
    <location>
        <begin position="282"/>
        <end position="298"/>
    </location>
</feature>
<dbReference type="InterPro" id="IPR018728">
    <property type="entry name" value="DUF2268"/>
</dbReference>
<feature type="domain" description="DUF2268" evidence="2">
    <location>
        <begin position="111"/>
        <end position="250"/>
    </location>
</feature>
<reference evidence="3 4" key="1">
    <citation type="journal article" date="2013" name="Antonie Van Leeuwenhoek">
        <title>Paracoccus zhejiangensis sp. nov., isolated from activated sludge in wastewater-treatment system.</title>
        <authorList>
            <person name="Wu Z.G."/>
            <person name="Zhang D.F."/>
            <person name="Liu Y.L."/>
            <person name="Wang F."/>
            <person name="Jiang X."/>
            <person name="Li C."/>
            <person name="Li S.P."/>
            <person name="Hong Q."/>
            <person name="Li W.J."/>
        </authorList>
    </citation>
    <scope>NUCLEOTIDE SEQUENCE [LARGE SCALE GENOMIC DNA]</scope>
    <source>
        <strain evidence="3 4">J6</strain>
    </source>
</reference>
<feature type="region of interest" description="Disordered" evidence="1">
    <location>
        <begin position="282"/>
        <end position="312"/>
    </location>
</feature>
<dbReference type="AlphaFoldDB" id="A0A2H5F0V4"/>
<protein>
    <recommendedName>
        <fullName evidence="2">DUF2268 domain-containing protein</fullName>
    </recommendedName>
</protein>
<name>A0A2H5F0V4_9RHOB</name>
<sequence length="312" mass="33840">MLASLALKAGGIALRRRRVNRRRQRGRPVTAASALPPNHRPSLWQPVPEPAKMRPMTIWTIHFLNTRHALTPIMPEIRAAAREAIALTEAHADLPRFDLVIRGQAGGGIPDWGVGGHAPAPGLIEVTLNPARFDPALLMRTLVHELHHLVRWDGPGYGKSLGEALVSEGLAGHFVLQVLGGRPDPWDATTPSAGLAKRALTEWSRLQYDHAEWFFGKGKIRKWTGYGLGHRLLAEHLAQNPDQDAVSLAMTRADSFREAMRRLAKADGAEIEEIVEAPIVAASEETADAAAQAESGEPAAEDNAGRDLPAPA</sequence>
<evidence type="ECO:0000313" key="3">
    <source>
        <dbReference type="EMBL" id="AUH65180.1"/>
    </source>
</evidence>
<evidence type="ECO:0000259" key="2">
    <source>
        <dbReference type="Pfam" id="PF10026"/>
    </source>
</evidence>
<dbReference type="KEGG" id="pzh:CX676_14210"/>
<accession>A0A2H5F0V4</accession>
<evidence type="ECO:0000313" key="4">
    <source>
        <dbReference type="Proteomes" id="UP000234530"/>
    </source>
</evidence>
<proteinExistence type="predicted"/>
<dbReference type="Pfam" id="PF10026">
    <property type="entry name" value="DUF2268"/>
    <property type="match status" value="1"/>
</dbReference>
<gene>
    <name evidence="3" type="ORF">CX676_14210</name>
</gene>
<feature type="region of interest" description="Disordered" evidence="1">
    <location>
        <begin position="17"/>
        <end position="47"/>
    </location>
</feature>